<accession>A0A397HJU7</accession>
<dbReference type="AlphaFoldDB" id="A0A397HJU7"/>
<protein>
    <recommendedName>
        <fullName evidence="3">Protein kinase domain-containing protein</fullName>
    </recommendedName>
</protein>
<comment type="caution">
    <text evidence="1">The sequence shown here is derived from an EMBL/GenBank/DDBJ whole genome shotgun (WGS) entry which is preliminary data.</text>
</comment>
<gene>
    <name evidence="1" type="ORF">Glove_346g162</name>
</gene>
<reference evidence="1 2" key="1">
    <citation type="submission" date="2018-08" db="EMBL/GenBank/DDBJ databases">
        <title>Genome and evolution of the arbuscular mycorrhizal fungus Diversispora epigaea (formerly Glomus versiforme) and its bacterial endosymbionts.</title>
        <authorList>
            <person name="Sun X."/>
            <person name="Fei Z."/>
            <person name="Harrison M."/>
        </authorList>
    </citation>
    <scope>NUCLEOTIDE SEQUENCE [LARGE SCALE GENOMIC DNA]</scope>
    <source>
        <strain evidence="1 2">IT104</strain>
    </source>
</reference>
<sequence>MDSNMRWHVNREIRFRIGFLDLLFLFYLNKNFFTRNINSSHIFYYDMNSLPNSGNINIDKFIGGAKSIKNKIGKFLEWVPFKEFKDVKKIGQGGSSQIFKANWKINEGISGKD</sequence>
<name>A0A397HJU7_9GLOM</name>
<evidence type="ECO:0008006" key="3">
    <source>
        <dbReference type="Google" id="ProtNLM"/>
    </source>
</evidence>
<organism evidence="1 2">
    <name type="scientific">Diversispora epigaea</name>
    <dbReference type="NCBI Taxonomy" id="1348612"/>
    <lineage>
        <taxon>Eukaryota</taxon>
        <taxon>Fungi</taxon>
        <taxon>Fungi incertae sedis</taxon>
        <taxon>Mucoromycota</taxon>
        <taxon>Glomeromycotina</taxon>
        <taxon>Glomeromycetes</taxon>
        <taxon>Diversisporales</taxon>
        <taxon>Diversisporaceae</taxon>
        <taxon>Diversispora</taxon>
    </lineage>
</organism>
<evidence type="ECO:0000313" key="2">
    <source>
        <dbReference type="Proteomes" id="UP000266861"/>
    </source>
</evidence>
<dbReference type="OrthoDB" id="2432957at2759"/>
<dbReference type="EMBL" id="PQFF01000316">
    <property type="protein sequence ID" value="RHZ61664.1"/>
    <property type="molecule type" value="Genomic_DNA"/>
</dbReference>
<keyword evidence="2" id="KW-1185">Reference proteome</keyword>
<proteinExistence type="predicted"/>
<evidence type="ECO:0000313" key="1">
    <source>
        <dbReference type="EMBL" id="RHZ61664.1"/>
    </source>
</evidence>
<dbReference type="Proteomes" id="UP000266861">
    <property type="component" value="Unassembled WGS sequence"/>
</dbReference>